<accession>A0A9D2J8P1</accession>
<reference evidence="2" key="2">
    <citation type="submission" date="2021-04" db="EMBL/GenBank/DDBJ databases">
        <authorList>
            <person name="Gilroy R."/>
        </authorList>
    </citation>
    <scope>NUCLEOTIDE SEQUENCE</scope>
    <source>
        <strain evidence="2">CHK179-28034</strain>
    </source>
</reference>
<gene>
    <name evidence="2" type="ORF">H9968_11835</name>
</gene>
<organism evidence="2 3">
    <name type="scientific">Candidatus Anaerobutyricum stercoris</name>
    <dbReference type="NCBI Taxonomy" id="2838457"/>
    <lineage>
        <taxon>Bacteria</taxon>
        <taxon>Bacillati</taxon>
        <taxon>Bacillota</taxon>
        <taxon>Clostridia</taxon>
        <taxon>Lachnospirales</taxon>
        <taxon>Lachnospiraceae</taxon>
        <taxon>Anaerobutyricum</taxon>
    </lineage>
</organism>
<dbReference type="AlphaFoldDB" id="A0A9D2J8P1"/>
<sequence>MKEKKLSAEKNEAGRSNVEKSNTEKKRGRYHNDYSPRYQAPYDIYEKAKLHMKKRRKEEKINPSVSAETKTWTETTE</sequence>
<feature type="compositionally biased region" description="Basic and acidic residues" evidence="1">
    <location>
        <begin position="1"/>
        <end position="34"/>
    </location>
</feature>
<feature type="region of interest" description="Disordered" evidence="1">
    <location>
        <begin position="53"/>
        <end position="77"/>
    </location>
</feature>
<name>A0A9D2J8P1_9FIRM</name>
<evidence type="ECO:0000256" key="1">
    <source>
        <dbReference type="SAM" id="MobiDB-lite"/>
    </source>
</evidence>
<reference evidence="2" key="1">
    <citation type="journal article" date="2021" name="PeerJ">
        <title>Extensive microbial diversity within the chicken gut microbiome revealed by metagenomics and culture.</title>
        <authorList>
            <person name="Gilroy R."/>
            <person name="Ravi A."/>
            <person name="Getino M."/>
            <person name="Pursley I."/>
            <person name="Horton D.L."/>
            <person name="Alikhan N.F."/>
            <person name="Baker D."/>
            <person name="Gharbi K."/>
            <person name="Hall N."/>
            <person name="Watson M."/>
            <person name="Adriaenssens E.M."/>
            <person name="Foster-Nyarko E."/>
            <person name="Jarju S."/>
            <person name="Secka A."/>
            <person name="Antonio M."/>
            <person name="Oren A."/>
            <person name="Chaudhuri R.R."/>
            <person name="La Ragione R."/>
            <person name="Hildebrand F."/>
            <person name="Pallen M.J."/>
        </authorList>
    </citation>
    <scope>NUCLEOTIDE SEQUENCE</scope>
    <source>
        <strain evidence="2">CHK179-28034</strain>
    </source>
</reference>
<evidence type="ECO:0000313" key="2">
    <source>
        <dbReference type="EMBL" id="HIZ40583.1"/>
    </source>
</evidence>
<evidence type="ECO:0000313" key="3">
    <source>
        <dbReference type="Proteomes" id="UP000824049"/>
    </source>
</evidence>
<proteinExistence type="predicted"/>
<comment type="caution">
    <text evidence="2">The sequence shown here is derived from an EMBL/GenBank/DDBJ whole genome shotgun (WGS) entry which is preliminary data.</text>
</comment>
<feature type="region of interest" description="Disordered" evidence="1">
    <location>
        <begin position="1"/>
        <end position="36"/>
    </location>
</feature>
<protein>
    <submittedName>
        <fullName evidence="2">Uncharacterized protein</fullName>
    </submittedName>
</protein>
<feature type="compositionally biased region" description="Polar residues" evidence="1">
    <location>
        <begin position="63"/>
        <end position="77"/>
    </location>
</feature>
<dbReference type="Proteomes" id="UP000824049">
    <property type="component" value="Unassembled WGS sequence"/>
</dbReference>
<dbReference type="EMBL" id="DXBR01000107">
    <property type="protein sequence ID" value="HIZ40583.1"/>
    <property type="molecule type" value="Genomic_DNA"/>
</dbReference>